<sequence>MPHNKSNKKDNLYNESSINEPEVTVKAEKGAKRPPSLNGINKQQS</sequence>
<organism evidence="2 3">
    <name type="scientific">Paenibacillus agaridevorans</name>
    <dbReference type="NCBI Taxonomy" id="171404"/>
    <lineage>
        <taxon>Bacteria</taxon>
        <taxon>Bacillati</taxon>
        <taxon>Bacillota</taxon>
        <taxon>Bacilli</taxon>
        <taxon>Bacillales</taxon>
        <taxon>Paenibacillaceae</taxon>
        <taxon>Paenibacillus</taxon>
    </lineage>
</organism>
<keyword evidence="3" id="KW-1185">Reference proteome</keyword>
<proteinExistence type="predicted"/>
<reference evidence="2 3" key="1">
    <citation type="submission" date="2017-08" db="EMBL/GenBank/DDBJ databases">
        <title>Substantial Increase in Enzyme Production by Combined Drug-Resistance Mutations in Paenibacillus agaridevorans.</title>
        <authorList>
            <person name="Tanaka Y."/>
            <person name="Funane K."/>
            <person name="Hosaka T."/>
            <person name="Shiwa Y."/>
            <person name="Fujita N."/>
            <person name="Miyazaki T."/>
            <person name="Yoshikawa H."/>
            <person name="Murakami K."/>
            <person name="Kasahara K."/>
            <person name="Inaoka T."/>
            <person name="Hiraga Y."/>
            <person name="Ochi K."/>
        </authorList>
    </citation>
    <scope>NUCLEOTIDE SEQUENCE [LARGE SCALE GENOMIC DNA]</scope>
    <source>
        <strain evidence="2 3">T-3040</strain>
    </source>
</reference>
<gene>
    <name evidence="2" type="ORF">PAT3040_02470</name>
</gene>
<dbReference type="RefSeq" id="WP_179215653.1">
    <property type="nucleotide sequence ID" value="NZ_BDQX01000116.1"/>
</dbReference>
<dbReference type="AlphaFoldDB" id="A0A2R5EMK0"/>
<evidence type="ECO:0000256" key="1">
    <source>
        <dbReference type="SAM" id="MobiDB-lite"/>
    </source>
</evidence>
<feature type="region of interest" description="Disordered" evidence="1">
    <location>
        <begin position="1"/>
        <end position="45"/>
    </location>
</feature>
<protein>
    <submittedName>
        <fullName evidence="2">Uncharacterized protein</fullName>
    </submittedName>
</protein>
<comment type="caution">
    <text evidence="2">The sequence shown here is derived from an EMBL/GenBank/DDBJ whole genome shotgun (WGS) entry which is preliminary data.</text>
</comment>
<dbReference type="Proteomes" id="UP000245202">
    <property type="component" value="Unassembled WGS sequence"/>
</dbReference>
<accession>A0A2R5EMK0</accession>
<evidence type="ECO:0000313" key="2">
    <source>
        <dbReference type="EMBL" id="GBG07906.1"/>
    </source>
</evidence>
<name>A0A2R5EMK0_9BACL</name>
<evidence type="ECO:0000313" key="3">
    <source>
        <dbReference type="Proteomes" id="UP000245202"/>
    </source>
</evidence>
<dbReference type="EMBL" id="BDQX01000116">
    <property type="protein sequence ID" value="GBG07906.1"/>
    <property type="molecule type" value="Genomic_DNA"/>
</dbReference>